<sequence>MQRCRRSCDFASIRKSRHNCLLDFPATPAHSRPTTSSLAPLKCRCSTSGHRPAKDRLDYALSSPPACLRPPFHPFSIKSAAVATVLVPCCYCRSF</sequence>
<organism evidence="1 2">
    <name type="scientific">Jatropha curcas</name>
    <name type="common">Barbados nut</name>
    <dbReference type="NCBI Taxonomy" id="180498"/>
    <lineage>
        <taxon>Eukaryota</taxon>
        <taxon>Viridiplantae</taxon>
        <taxon>Streptophyta</taxon>
        <taxon>Embryophyta</taxon>
        <taxon>Tracheophyta</taxon>
        <taxon>Spermatophyta</taxon>
        <taxon>Magnoliopsida</taxon>
        <taxon>eudicotyledons</taxon>
        <taxon>Gunneridae</taxon>
        <taxon>Pentapetalae</taxon>
        <taxon>rosids</taxon>
        <taxon>fabids</taxon>
        <taxon>Malpighiales</taxon>
        <taxon>Euphorbiaceae</taxon>
        <taxon>Crotonoideae</taxon>
        <taxon>Jatropheae</taxon>
        <taxon>Jatropha</taxon>
    </lineage>
</organism>
<evidence type="ECO:0000313" key="2">
    <source>
        <dbReference type="Proteomes" id="UP000027138"/>
    </source>
</evidence>
<name>A0A067JPS7_JATCU</name>
<keyword evidence="2" id="KW-1185">Reference proteome</keyword>
<dbReference type="EMBL" id="KK914941">
    <property type="protein sequence ID" value="KDP25971.1"/>
    <property type="molecule type" value="Genomic_DNA"/>
</dbReference>
<dbReference type="Proteomes" id="UP000027138">
    <property type="component" value="Unassembled WGS sequence"/>
</dbReference>
<accession>A0A067JPS7</accession>
<evidence type="ECO:0000313" key="1">
    <source>
        <dbReference type="EMBL" id="KDP25971.1"/>
    </source>
</evidence>
<protein>
    <submittedName>
        <fullName evidence="1">Uncharacterized protein</fullName>
    </submittedName>
</protein>
<proteinExistence type="predicted"/>
<reference evidence="1 2" key="1">
    <citation type="journal article" date="2014" name="PLoS ONE">
        <title>Global Analysis of Gene Expression Profiles in Physic Nut (Jatropha curcas L.) Seedlings Exposed to Salt Stress.</title>
        <authorList>
            <person name="Zhang L."/>
            <person name="Zhang C."/>
            <person name="Wu P."/>
            <person name="Chen Y."/>
            <person name="Li M."/>
            <person name="Jiang H."/>
            <person name="Wu G."/>
        </authorList>
    </citation>
    <scope>NUCLEOTIDE SEQUENCE [LARGE SCALE GENOMIC DNA]</scope>
    <source>
        <strain evidence="2">cv. GZQX0401</strain>
        <tissue evidence="1">Young leaves</tissue>
    </source>
</reference>
<gene>
    <name evidence="1" type="ORF">JCGZ_22701</name>
</gene>
<dbReference type="AlphaFoldDB" id="A0A067JPS7"/>